<keyword evidence="3" id="KW-0479">Metal-binding</keyword>
<gene>
    <name evidence="11" type="primary">LOC116297045</name>
</gene>
<evidence type="ECO:0000259" key="9">
    <source>
        <dbReference type="PROSITE" id="PS50158"/>
    </source>
</evidence>
<dbReference type="RefSeq" id="XP_031561042.1">
    <property type="nucleotide sequence ID" value="XM_031705182.1"/>
</dbReference>
<dbReference type="GeneID" id="116297045"/>
<feature type="region of interest" description="Disordered" evidence="8">
    <location>
        <begin position="21"/>
        <end position="45"/>
    </location>
</feature>
<dbReference type="InterPro" id="IPR001878">
    <property type="entry name" value="Znf_CCHC"/>
</dbReference>
<comment type="subcellular location">
    <subcellularLocation>
        <location evidence="1">Nucleus</location>
        <location evidence="1">Nucleoplasm</location>
    </subcellularLocation>
</comment>
<dbReference type="Pfam" id="PF00098">
    <property type="entry name" value="zf-CCHC"/>
    <property type="match status" value="1"/>
</dbReference>
<feature type="compositionally biased region" description="Acidic residues" evidence="8">
    <location>
        <begin position="419"/>
        <end position="429"/>
    </location>
</feature>
<evidence type="ECO:0000256" key="2">
    <source>
        <dbReference type="ARBA" id="ARBA00007497"/>
    </source>
</evidence>
<evidence type="ECO:0000256" key="5">
    <source>
        <dbReference type="ARBA" id="ARBA00022833"/>
    </source>
</evidence>
<dbReference type="KEGG" id="aten:116297045"/>
<dbReference type="SUPFAM" id="SSF57756">
    <property type="entry name" value="Retrovirus zinc finger-like domains"/>
    <property type="match status" value="1"/>
</dbReference>
<dbReference type="InterPro" id="IPR052115">
    <property type="entry name" value="NEXT_complex_subunit_ZCCHC8"/>
</dbReference>
<dbReference type="GO" id="GO:0071013">
    <property type="term" value="C:catalytic step 2 spliceosome"/>
    <property type="evidence" value="ECO:0007669"/>
    <property type="project" value="TreeGrafter"/>
</dbReference>
<dbReference type="PANTHER" id="PTHR13316:SF0">
    <property type="entry name" value="ZINC FINGER CCHC DOMAIN-CONTAINING PROTEIN 8"/>
    <property type="match status" value="1"/>
</dbReference>
<dbReference type="GO" id="GO:0005654">
    <property type="term" value="C:nucleoplasm"/>
    <property type="evidence" value="ECO:0007669"/>
    <property type="project" value="UniProtKB-SubCell"/>
</dbReference>
<sequence>MAEVEGMECFDEDVLFSEFTTDSKQKSPDFASSKYEEEASSTSDDLELLKEENSKLKHVLKKLLFGVEKNTQEKPLFNAVFYNNSVSTEGRQRLEFFLHSLLTAQDPLNAVESTSRSSLYSDLQPSLETLEQLTTENESEKSNEKSSAELENRHCFSVINHTQYFHAYCIDFCGFPLENWDPVNSEGWNVPIYEQVYFIALPCDEENSKVRVKRGKTCFNCGRTGHNVSDCPEPQNTARIEAKRKEFIHKFSSPIVRGSRYHFDEERFGAFKPGVISDNLREALGISANEVPPYIYKMRELGYPPGYIPSVNTPTLALYDADGNVDDYVMEDLEDGEDDDEDDKKSLFVRYPGFNCSLPHGFLDRSAQLGFPPMSPHQSIRNLEKMYKQAQRQSGHSSSRSRKKTKKRRRSETNHGEGDMDIDEDEPSEPDGHKRKKYEENIKDNDGGYSPSHPGIQCGTKEKELLERLHHNAPSRISPKSSDDMPSTIANELPIPCELLNMTATQNKGSKLLDRKARKQRKASSESVEDGEILSDEERKYEEKEEENGIEKESSQGWWLTEPLTPLLKPCTTLTPPPPPAVTLPMDLLTRFYTSSTSLHKVSFEDRIMWLDPIYGNIQVSSGRYDKLKDILQKKVKRRSRK</sequence>
<feature type="domain" description="CCHC-type" evidence="9">
    <location>
        <begin position="218"/>
        <end position="233"/>
    </location>
</feature>
<dbReference type="AlphaFoldDB" id="A0A6P8I7K9"/>
<evidence type="ECO:0000256" key="6">
    <source>
        <dbReference type="ARBA" id="ARBA00023242"/>
    </source>
</evidence>
<feature type="compositionally biased region" description="Basic residues" evidence="8">
    <location>
        <begin position="399"/>
        <end position="410"/>
    </location>
</feature>
<dbReference type="PANTHER" id="PTHR13316">
    <property type="entry name" value="ZINC FINGER, CCHC DOMAIN CONTAINING 8"/>
    <property type="match status" value="1"/>
</dbReference>
<evidence type="ECO:0000256" key="4">
    <source>
        <dbReference type="ARBA" id="ARBA00022771"/>
    </source>
</evidence>
<evidence type="ECO:0000256" key="1">
    <source>
        <dbReference type="ARBA" id="ARBA00004642"/>
    </source>
</evidence>
<dbReference type="Proteomes" id="UP000515163">
    <property type="component" value="Unplaced"/>
</dbReference>
<reference evidence="11" key="1">
    <citation type="submission" date="2025-08" db="UniProtKB">
        <authorList>
            <consortium name="RefSeq"/>
        </authorList>
    </citation>
    <scope>IDENTIFICATION</scope>
    <source>
        <tissue evidence="11">Tentacle</tissue>
    </source>
</reference>
<feature type="region of interest" description="Disordered" evidence="8">
    <location>
        <begin position="510"/>
        <end position="555"/>
    </location>
</feature>
<evidence type="ECO:0000313" key="11">
    <source>
        <dbReference type="RefSeq" id="XP_031561042.1"/>
    </source>
</evidence>
<evidence type="ECO:0000256" key="7">
    <source>
        <dbReference type="PROSITE-ProRule" id="PRU00047"/>
    </source>
</evidence>
<keyword evidence="6" id="KW-0539">Nucleus</keyword>
<feature type="region of interest" description="Disordered" evidence="8">
    <location>
        <begin position="386"/>
        <end position="435"/>
    </location>
</feature>
<dbReference type="SMART" id="SM00343">
    <property type="entry name" value="ZnF_C2HC"/>
    <property type="match status" value="1"/>
</dbReference>
<evidence type="ECO:0000313" key="10">
    <source>
        <dbReference type="Proteomes" id="UP000515163"/>
    </source>
</evidence>
<name>A0A6P8I7K9_ACTTE</name>
<dbReference type="SMART" id="SM00581">
    <property type="entry name" value="PSP"/>
    <property type="match status" value="1"/>
</dbReference>
<protein>
    <submittedName>
        <fullName evidence="11">Zinc finger CCHC domain-containing protein 8-like</fullName>
    </submittedName>
</protein>
<evidence type="ECO:0000256" key="3">
    <source>
        <dbReference type="ARBA" id="ARBA00022723"/>
    </source>
</evidence>
<organism evidence="10 11">
    <name type="scientific">Actinia tenebrosa</name>
    <name type="common">Australian red waratah sea anemone</name>
    <dbReference type="NCBI Taxonomy" id="6105"/>
    <lineage>
        <taxon>Eukaryota</taxon>
        <taxon>Metazoa</taxon>
        <taxon>Cnidaria</taxon>
        <taxon>Anthozoa</taxon>
        <taxon>Hexacorallia</taxon>
        <taxon>Actiniaria</taxon>
        <taxon>Actiniidae</taxon>
        <taxon>Actinia</taxon>
    </lineage>
</organism>
<evidence type="ECO:0000256" key="8">
    <source>
        <dbReference type="SAM" id="MobiDB-lite"/>
    </source>
</evidence>
<feature type="compositionally biased region" description="Basic and acidic residues" evidence="8">
    <location>
        <begin position="536"/>
        <end position="554"/>
    </location>
</feature>
<dbReference type="OrthoDB" id="8026949at2759"/>
<keyword evidence="10" id="KW-1185">Reference proteome</keyword>
<comment type="similarity">
    <text evidence="2">Belongs to the ZCCHC8 family.</text>
</comment>
<proteinExistence type="inferred from homology"/>
<dbReference type="GO" id="GO:0008270">
    <property type="term" value="F:zinc ion binding"/>
    <property type="evidence" value="ECO:0007669"/>
    <property type="project" value="UniProtKB-KW"/>
</dbReference>
<accession>A0A6P8I7K9</accession>
<keyword evidence="5" id="KW-0862">Zinc</keyword>
<dbReference type="Gene3D" id="4.10.60.10">
    <property type="entry name" value="Zinc finger, CCHC-type"/>
    <property type="match status" value="1"/>
</dbReference>
<dbReference type="InParanoid" id="A0A6P8I7K9"/>
<dbReference type="InterPro" id="IPR006568">
    <property type="entry name" value="PSP_pro-rich"/>
</dbReference>
<dbReference type="PROSITE" id="PS50158">
    <property type="entry name" value="ZF_CCHC"/>
    <property type="match status" value="1"/>
</dbReference>
<dbReference type="Pfam" id="PF04046">
    <property type="entry name" value="PSP"/>
    <property type="match status" value="1"/>
</dbReference>
<dbReference type="InterPro" id="IPR036875">
    <property type="entry name" value="Znf_CCHC_sf"/>
</dbReference>
<keyword evidence="4 7" id="KW-0863">Zinc-finger</keyword>
<dbReference type="GO" id="GO:0003723">
    <property type="term" value="F:RNA binding"/>
    <property type="evidence" value="ECO:0007669"/>
    <property type="project" value="TreeGrafter"/>
</dbReference>